<keyword evidence="1" id="KW-0812">Transmembrane</keyword>
<sequence>MEENNILNQIQNQNTVISKSSQHMNYYKYGFFLMIFALVSLVTFVFFQQKNDQNNAQNKEEAIVTTVPFSNDGQTRVSPTTDPYSNWKTYSNEIFSFRYPPTWDTHIVGQLPSHALMVAPQEKIDDVKKIQGGFGGGKFLTFTIDYRDAPPDIKTNEYQTVTTESIVVGGVTGTKYNVDIIQDSPGVEKGDKVITIIVKVNNVYINADLLDMNYLNEFNQIISTFKFK</sequence>
<dbReference type="Proteomes" id="UP000177418">
    <property type="component" value="Unassembled WGS sequence"/>
</dbReference>
<evidence type="ECO:0000256" key="1">
    <source>
        <dbReference type="SAM" id="Phobius"/>
    </source>
</evidence>
<reference evidence="2 3" key="1">
    <citation type="journal article" date="2016" name="Nat. Commun.">
        <title>Thousands of microbial genomes shed light on interconnected biogeochemical processes in an aquifer system.</title>
        <authorList>
            <person name="Anantharaman K."/>
            <person name="Brown C.T."/>
            <person name="Hug L.A."/>
            <person name="Sharon I."/>
            <person name="Castelle C.J."/>
            <person name="Probst A.J."/>
            <person name="Thomas B.C."/>
            <person name="Singh A."/>
            <person name="Wilkins M.J."/>
            <person name="Karaoz U."/>
            <person name="Brodie E.L."/>
            <person name="Williams K.H."/>
            <person name="Hubbard S.S."/>
            <person name="Banfield J.F."/>
        </authorList>
    </citation>
    <scope>NUCLEOTIDE SEQUENCE [LARGE SCALE GENOMIC DNA]</scope>
</reference>
<comment type="caution">
    <text evidence="2">The sequence shown here is derived from an EMBL/GenBank/DDBJ whole genome shotgun (WGS) entry which is preliminary data.</text>
</comment>
<feature type="transmembrane region" description="Helical" evidence="1">
    <location>
        <begin position="29"/>
        <end position="47"/>
    </location>
</feature>
<accession>A0A1F7JGM6</accession>
<organism evidence="2 3">
    <name type="scientific">Candidatus Roizmanbacteria bacterium RIFCSPLOWO2_02_FULL_36_11</name>
    <dbReference type="NCBI Taxonomy" id="1802071"/>
    <lineage>
        <taxon>Bacteria</taxon>
        <taxon>Candidatus Roizmaniibacteriota</taxon>
    </lineage>
</organism>
<dbReference type="AlphaFoldDB" id="A0A1F7JGM6"/>
<evidence type="ECO:0000313" key="2">
    <source>
        <dbReference type="EMBL" id="OGK54769.1"/>
    </source>
</evidence>
<dbReference type="EMBL" id="MGAV01000013">
    <property type="protein sequence ID" value="OGK54769.1"/>
    <property type="molecule type" value="Genomic_DNA"/>
</dbReference>
<proteinExistence type="predicted"/>
<keyword evidence="1" id="KW-1133">Transmembrane helix</keyword>
<keyword evidence="1" id="KW-0472">Membrane</keyword>
<protein>
    <submittedName>
        <fullName evidence="2">Uncharacterized protein</fullName>
    </submittedName>
</protein>
<gene>
    <name evidence="2" type="ORF">A3H78_05785</name>
</gene>
<evidence type="ECO:0000313" key="3">
    <source>
        <dbReference type="Proteomes" id="UP000177418"/>
    </source>
</evidence>
<name>A0A1F7JGM6_9BACT</name>